<sequence>MPLSRLMPDLARSVWRSRGFINQEIVARWAMITGTAIASQSVPLRLNFPRGERMGASLEIRVTPAFAPILQHQEPLIIERVNSFFGYRAVSRILLQQGPLPPKPARAAAQNPQAPPDQEALVQSSHLAKGVADDDLRHLLERWGADLLAKKHP</sequence>
<gene>
    <name evidence="1" type="ORF">JCM17846_14030</name>
</gene>
<dbReference type="InterPro" id="IPR010593">
    <property type="entry name" value="DUF1159"/>
</dbReference>
<evidence type="ECO:0000313" key="1">
    <source>
        <dbReference type="EMBL" id="GER03721.1"/>
    </source>
</evidence>
<proteinExistence type="predicted"/>
<comment type="caution">
    <text evidence="1">The sequence shown here is derived from an EMBL/GenBank/DDBJ whole genome shotgun (WGS) entry which is preliminary data.</text>
</comment>
<dbReference type="AlphaFoldDB" id="A0A5A7N5Z3"/>
<protein>
    <recommendedName>
        <fullName evidence="3">DUF721 domain-containing protein</fullName>
    </recommendedName>
</protein>
<organism evidence="1 2">
    <name type="scientific">Iodidimonas nitroreducens</name>
    <dbReference type="NCBI Taxonomy" id="1236968"/>
    <lineage>
        <taxon>Bacteria</taxon>
        <taxon>Pseudomonadati</taxon>
        <taxon>Pseudomonadota</taxon>
        <taxon>Alphaproteobacteria</taxon>
        <taxon>Iodidimonadales</taxon>
        <taxon>Iodidimonadaceae</taxon>
        <taxon>Iodidimonas</taxon>
    </lineage>
</organism>
<evidence type="ECO:0000313" key="2">
    <source>
        <dbReference type="Proteomes" id="UP000324996"/>
    </source>
</evidence>
<dbReference type="Proteomes" id="UP000324996">
    <property type="component" value="Unassembled WGS sequence"/>
</dbReference>
<dbReference type="EMBL" id="BKCN01000005">
    <property type="protein sequence ID" value="GER03721.1"/>
    <property type="molecule type" value="Genomic_DNA"/>
</dbReference>
<reference evidence="1 2" key="1">
    <citation type="submission" date="2019-09" db="EMBL/GenBank/DDBJ databases">
        <title>NBRP : Genome information of microbial organism related human and environment.</title>
        <authorList>
            <person name="Hattori M."/>
            <person name="Oshima K."/>
            <person name="Inaba H."/>
            <person name="Suda W."/>
            <person name="Sakamoto M."/>
            <person name="Iino T."/>
            <person name="Kitahara M."/>
            <person name="Oshida Y."/>
            <person name="Iida T."/>
            <person name="Kudo T."/>
            <person name="Itoh T."/>
            <person name="Ohkuma M."/>
        </authorList>
    </citation>
    <scope>NUCLEOTIDE SEQUENCE [LARGE SCALE GENOMIC DNA]</scope>
    <source>
        <strain evidence="1 2">Q-1</strain>
    </source>
</reference>
<dbReference type="Pfam" id="PF05258">
    <property type="entry name" value="DciA"/>
    <property type="match status" value="1"/>
</dbReference>
<keyword evidence="2" id="KW-1185">Reference proteome</keyword>
<dbReference type="PIRSF" id="PIRSF032064">
    <property type="entry name" value="UCP032064"/>
    <property type="match status" value="1"/>
</dbReference>
<dbReference type="InterPro" id="IPR007922">
    <property type="entry name" value="DciA-like"/>
</dbReference>
<dbReference type="RefSeq" id="WP_052371087.1">
    <property type="nucleotide sequence ID" value="NZ_BKCN01000005.1"/>
</dbReference>
<accession>A0A5A7N5Z3</accession>
<evidence type="ECO:0008006" key="3">
    <source>
        <dbReference type="Google" id="ProtNLM"/>
    </source>
</evidence>
<name>A0A5A7N5Z3_9PROT</name>